<feature type="domain" description="ABC transporter" evidence="4">
    <location>
        <begin position="4"/>
        <end position="234"/>
    </location>
</feature>
<protein>
    <submittedName>
        <fullName evidence="5">Phosphate ABC transporter ATP-binding protein</fullName>
    </submittedName>
</protein>
<dbReference type="GO" id="GO:0005524">
    <property type="term" value="F:ATP binding"/>
    <property type="evidence" value="ECO:0007669"/>
    <property type="project" value="UniProtKB-KW"/>
</dbReference>
<evidence type="ECO:0000259" key="4">
    <source>
        <dbReference type="PROSITE" id="PS50893"/>
    </source>
</evidence>
<dbReference type="PROSITE" id="PS00211">
    <property type="entry name" value="ABC_TRANSPORTER_1"/>
    <property type="match status" value="1"/>
</dbReference>
<dbReference type="GO" id="GO:0016887">
    <property type="term" value="F:ATP hydrolysis activity"/>
    <property type="evidence" value="ECO:0007669"/>
    <property type="project" value="InterPro"/>
</dbReference>
<accession>A0A3S3S7B1</accession>
<evidence type="ECO:0000256" key="3">
    <source>
        <dbReference type="ARBA" id="ARBA00022840"/>
    </source>
</evidence>
<dbReference type="AlphaFoldDB" id="A0A3S3S7B1"/>
<dbReference type="InterPro" id="IPR003593">
    <property type="entry name" value="AAA+_ATPase"/>
</dbReference>
<dbReference type="InterPro" id="IPR027417">
    <property type="entry name" value="P-loop_NTPase"/>
</dbReference>
<evidence type="ECO:0000313" key="6">
    <source>
        <dbReference type="Proteomes" id="UP000288215"/>
    </source>
</evidence>
<organism evidence="5 6">
    <name type="scientific">Methanosuratincola subterraneus</name>
    <dbReference type="NCBI Taxonomy" id="2593994"/>
    <lineage>
        <taxon>Archaea</taxon>
        <taxon>Thermoproteota</taxon>
        <taxon>Methanosuratincolia</taxon>
        <taxon>Candidatus Methanomethylicales</taxon>
        <taxon>Candidatus Methanomethylicaceae</taxon>
        <taxon>Candidatus Methanosuratincola (ex Vanwonterghem et al. 2016)</taxon>
    </lineage>
</organism>
<name>A0A3S3S7B1_METS7</name>
<dbReference type="Gene3D" id="3.40.50.300">
    <property type="entry name" value="P-loop containing nucleotide triphosphate hydrolases"/>
    <property type="match status" value="1"/>
</dbReference>
<dbReference type="Proteomes" id="UP000288215">
    <property type="component" value="Unassembled WGS sequence"/>
</dbReference>
<dbReference type="SUPFAM" id="SSF52540">
    <property type="entry name" value="P-loop containing nucleoside triphosphate hydrolases"/>
    <property type="match status" value="1"/>
</dbReference>
<dbReference type="SMART" id="SM00382">
    <property type="entry name" value="AAA"/>
    <property type="match status" value="1"/>
</dbReference>
<dbReference type="GO" id="GO:0016020">
    <property type="term" value="C:membrane"/>
    <property type="evidence" value="ECO:0007669"/>
    <property type="project" value="InterPro"/>
</dbReference>
<gene>
    <name evidence="5" type="ORF">Metus_1025</name>
</gene>
<keyword evidence="2" id="KW-0547">Nucleotide-binding</keyword>
<dbReference type="InterPro" id="IPR017871">
    <property type="entry name" value="ABC_transporter-like_CS"/>
</dbReference>
<keyword evidence="1" id="KW-0813">Transport</keyword>
<dbReference type="InterPro" id="IPR003439">
    <property type="entry name" value="ABC_transporter-like_ATP-bd"/>
</dbReference>
<evidence type="ECO:0000313" key="5">
    <source>
        <dbReference type="EMBL" id="RWX73051.1"/>
    </source>
</evidence>
<evidence type="ECO:0000256" key="2">
    <source>
        <dbReference type="ARBA" id="ARBA00022741"/>
    </source>
</evidence>
<reference evidence="5 6" key="1">
    <citation type="submission" date="2018-12" db="EMBL/GenBank/DDBJ databases">
        <title>The complete genome of the methanogenic archaea of the candidate phylum Verstraetearchaeota, obtained from the metagenome of underground thermal water.</title>
        <authorList>
            <person name="Kadnikov V.V."/>
            <person name="Mardanov A.V."/>
            <person name="Beletsky A.V."/>
            <person name="Karnachuk O.V."/>
            <person name="Ravin N.V."/>
        </authorList>
    </citation>
    <scope>NUCLEOTIDE SEQUENCE [LARGE SCALE GENOMIC DNA]</scope>
    <source>
        <strain evidence="5">Ch88</strain>
    </source>
</reference>
<proteinExistence type="predicted"/>
<keyword evidence="3 5" id="KW-0067">ATP-binding</keyword>
<dbReference type="GO" id="GO:0035435">
    <property type="term" value="P:phosphate ion transmembrane transport"/>
    <property type="evidence" value="ECO:0007669"/>
    <property type="project" value="InterPro"/>
</dbReference>
<dbReference type="InterPro" id="IPR005670">
    <property type="entry name" value="PstB-like"/>
</dbReference>
<comment type="caution">
    <text evidence="5">The sequence shown here is derived from an EMBL/GenBank/DDBJ whole genome shotgun (WGS) entry which is preliminary data.</text>
</comment>
<evidence type="ECO:0000256" key="1">
    <source>
        <dbReference type="ARBA" id="ARBA00022448"/>
    </source>
</evidence>
<dbReference type="PANTHER" id="PTHR43423:SF1">
    <property type="entry name" value="ABC TRANSPORTER I FAMILY MEMBER 17"/>
    <property type="match status" value="1"/>
</dbReference>
<dbReference type="CDD" id="cd03260">
    <property type="entry name" value="ABC_PstB_phosphate_transporter"/>
    <property type="match status" value="1"/>
</dbReference>
<dbReference type="EMBL" id="RXGA01000003">
    <property type="protein sequence ID" value="RWX73051.1"/>
    <property type="molecule type" value="Genomic_DNA"/>
</dbReference>
<dbReference type="PANTHER" id="PTHR43423">
    <property type="entry name" value="ABC TRANSPORTER I FAMILY MEMBER 17"/>
    <property type="match status" value="1"/>
</dbReference>
<sequence>MAFVELRSIRKRHSDKEILKGVSLEIQQGELISIVGPSGSGKTTLLRLIDGLDFPDSGEILIGGTRLTKETAPAIRPNVGMVFQNTVLFDASVYENVAYSLRFRGLPNDLIRQKVEAALSLVVLKDLAKRSALTLSGGEAQRVALARVLVYDPDLILLDEPTANLDPANTLIIEGALRNANLQGKTIVLVTHNIFQARRLAKRVGLLLEGEMVEVQETERFFNSPMDQRTRRFISGDLVY</sequence>
<dbReference type="PROSITE" id="PS50893">
    <property type="entry name" value="ABC_TRANSPORTER_2"/>
    <property type="match status" value="1"/>
</dbReference>
<dbReference type="GO" id="GO:0005315">
    <property type="term" value="F:phosphate transmembrane transporter activity"/>
    <property type="evidence" value="ECO:0007669"/>
    <property type="project" value="InterPro"/>
</dbReference>
<dbReference type="Pfam" id="PF00005">
    <property type="entry name" value="ABC_tran"/>
    <property type="match status" value="1"/>
</dbReference>